<sequence length="439" mass="48022" precursor="true">MIRKRVLTIWIAFVGALTAAGRSDDAPPRPSPVPEVQASTGAGADSLSSNSHSSPTDFSEGVEQAGFAEALTSALHDHWVVAKPESAKFDKANQIPGTEIWWKFGGYIKGDFIHDFQPAGTPDRWVPTTIPVDGSDGQNTLMQAKATRLNLDVRAPSDWGTIRGFVETDFFTNGNQLRIRHAYAEVGHLLAGQTWTVFTDPDGIPRTLDFESPIAFIVQRQAQFRWTEELTDNLKWATSIENPTTAVDDVVTATIPGDPAQPIPDLATHLKYKSEYYEWFVAGLFRDVAYRPDTGSEQDRFGCAINIVGILKPTKDDKIIGQFVAGNGLGRYRGGSDLRLASPGKVEPVDHMGGCLALTHAWTETLSSTGVYSVAVRRRESTDPGDTPQLANYVAANVIWAPIDNTTLGVEYLYGSNEVHNGDFGEAHRIQATVQYNFP</sequence>
<accession>A0A517SIH2</accession>
<dbReference type="OrthoDB" id="207797at2"/>
<dbReference type="SUPFAM" id="SSF56935">
    <property type="entry name" value="Porins"/>
    <property type="match status" value="1"/>
</dbReference>
<reference evidence="3 4" key="1">
    <citation type="submission" date="2019-02" db="EMBL/GenBank/DDBJ databases">
        <title>Deep-cultivation of Planctomycetes and their phenomic and genomic characterization uncovers novel biology.</title>
        <authorList>
            <person name="Wiegand S."/>
            <person name="Jogler M."/>
            <person name="Boedeker C."/>
            <person name="Pinto D."/>
            <person name="Vollmers J."/>
            <person name="Rivas-Marin E."/>
            <person name="Kohn T."/>
            <person name="Peeters S.H."/>
            <person name="Heuer A."/>
            <person name="Rast P."/>
            <person name="Oberbeckmann S."/>
            <person name="Bunk B."/>
            <person name="Jeske O."/>
            <person name="Meyerdierks A."/>
            <person name="Storesund J.E."/>
            <person name="Kallscheuer N."/>
            <person name="Luecker S."/>
            <person name="Lage O.M."/>
            <person name="Pohl T."/>
            <person name="Merkel B.J."/>
            <person name="Hornburger P."/>
            <person name="Mueller R.-W."/>
            <person name="Bruemmer F."/>
            <person name="Labrenz M."/>
            <person name="Spormann A.M."/>
            <person name="Op den Camp H."/>
            <person name="Overmann J."/>
            <person name="Amann R."/>
            <person name="Jetten M.S.M."/>
            <person name="Mascher T."/>
            <person name="Medema M.H."/>
            <person name="Devos D.P."/>
            <person name="Kaster A.-K."/>
            <person name="Ovreas L."/>
            <person name="Rohde M."/>
            <person name="Galperin M.Y."/>
            <person name="Jogler C."/>
        </authorList>
    </citation>
    <scope>NUCLEOTIDE SEQUENCE [LARGE SCALE GENOMIC DNA]</scope>
    <source>
        <strain evidence="3 4">Pan44</strain>
    </source>
</reference>
<dbReference type="AlphaFoldDB" id="A0A517SIH2"/>
<feature type="signal peptide" evidence="2">
    <location>
        <begin position="1"/>
        <end position="19"/>
    </location>
</feature>
<organism evidence="3 4">
    <name type="scientific">Caulifigura coniformis</name>
    <dbReference type="NCBI Taxonomy" id="2527983"/>
    <lineage>
        <taxon>Bacteria</taxon>
        <taxon>Pseudomonadati</taxon>
        <taxon>Planctomycetota</taxon>
        <taxon>Planctomycetia</taxon>
        <taxon>Planctomycetales</taxon>
        <taxon>Planctomycetaceae</taxon>
        <taxon>Caulifigura</taxon>
    </lineage>
</organism>
<protein>
    <submittedName>
        <fullName evidence="3">Porin subfamily protein</fullName>
    </submittedName>
</protein>
<keyword evidence="2" id="KW-0732">Signal</keyword>
<dbReference type="InParanoid" id="A0A517SIH2"/>
<dbReference type="InterPro" id="IPR045748">
    <property type="entry name" value="DcaP"/>
</dbReference>
<gene>
    <name evidence="3" type="ORF">Pan44_39760</name>
</gene>
<evidence type="ECO:0000313" key="4">
    <source>
        <dbReference type="Proteomes" id="UP000315700"/>
    </source>
</evidence>
<feature type="compositionally biased region" description="Polar residues" evidence="1">
    <location>
        <begin position="46"/>
        <end position="57"/>
    </location>
</feature>
<feature type="chain" id="PRO_5022112802" evidence="2">
    <location>
        <begin position="20"/>
        <end position="439"/>
    </location>
</feature>
<dbReference type="KEGG" id="ccos:Pan44_39760"/>
<keyword evidence="4" id="KW-1185">Reference proteome</keyword>
<evidence type="ECO:0000256" key="2">
    <source>
        <dbReference type="SAM" id="SignalP"/>
    </source>
</evidence>
<feature type="region of interest" description="Disordered" evidence="1">
    <location>
        <begin position="20"/>
        <end position="60"/>
    </location>
</feature>
<dbReference type="EMBL" id="CP036271">
    <property type="protein sequence ID" value="QDT55928.1"/>
    <property type="molecule type" value="Genomic_DNA"/>
</dbReference>
<dbReference type="Pfam" id="PF19577">
    <property type="entry name" value="DcaP"/>
    <property type="match status" value="1"/>
</dbReference>
<evidence type="ECO:0000256" key="1">
    <source>
        <dbReference type="SAM" id="MobiDB-lite"/>
    </source>
</evidence>
<dbReference type="RefSeq" id="WP_145032479.1">
    <property type="nucleotide sequence ID" value="NZ_CP036271.1"/>
</dbReference>
<evidence type="ECO:0000313" key="3">
    <source>
        <dbReference type="EMBL" id="QDT55928.1"/>
    </source>
</evidence>
<name>A0A517SIH2_9PLAN</name>
<dbReference type="Proteomes" id="UP000315700">
    <property type="component" value="Chromosome"/>
</dbReference>
<proteinExistence type="predicted"/>